<dbReference type="STRING" id="267850.ADINL_1917"/>
<keyword evidence="1" id="KW-1133">Transmembrane helix</keyword>
<dbReference type="RefSeq" id="WP_036547038.1">
    <property type="nucleotide sequence ID" value="NZ_JMSZ01000028.1"/>
</dbReference>
<proteinExistence type="predicted"/>
<keyword evidence="3" id="KW-1185">Reference proteome</keyword>
<evidence type="ECO:0000313" key="3">
    <source>
        <dbReference type="Proteomes" id="UP000027318"/>
    </source>
</evidence>
<dbReference type="Proteomes" id="UP000027318">
    <property type="component" value="Unassembled WGS sequence"/>
</dbReference>
<sequence>MENNDLKRIKQAALSFLLLVLGMLWAPVAVILDVTVLKHGMPEHGVTEISQELMLLASTLLIYVMAFRLPEQRGFLILVAGLLLSMWLRELDYLFDMIRHGFWKYPVALVVLLSLGLAAICRRTVVPAMAEATRSYPFAYILAGLAIVLFFSRIFGTGSLWSAILDSGAGMNAPALVKNSVQEGLELLGYVLVLYGSVLFARLHWQADKQGSASYD</sequence>
<reference evidence="2 3" key="1">
    <citation type="journal article" date="2005" name="Int. J. Syst. Evol. Microbiol.">
        <title>Nitrincola lacisaponensis gen. nov., sp. nov., a novel alkaliphilic bacterium isolated from an alkaline, saline lake.</title>
        <authorList>
            <person name="Dimitriu P.A."/>
            <person name="Shukla S.K."/>
            <person name="Conradt J."/>
            <person name="Marquez M.C."/>
            <person name="Ventosa A."/>
            <person name="Maglia A."/>
            <person name="Peyton B.M."/>
            <person name="Pinkart H.C."/>
            <person name="Mormile M.R."/>
        </authorList>
    </citation>
    <scope>NUCLEOTIDE SEQUENCE [LARGE SCALE GENOMIC DNA]</scope>
    <source>
        <strain evidence="2 3">4CA</strain>
    </source>
</reference>
<evidence type="ECO:0000256" key="1">
    <source>
        <dbReference type="SAM" id="Phobius"/>
    </source>
</evidence>
<dbReference type="OrthoDB" id="1425700at2"/>
<comment type="caution">
    <text evidence="2">The sequence shown here is derived from an EMBL/GenBank/DDBJ whole genome shotgun (WGS) entry which is preliminary data.</text>
</comment>
<dbReference type="EMBL" id="JMSZ01000028">
    <property type="protein sequence ID" value="KDE39639.1"/>
    <property type="molecule type" value="Genomic_DNA"/>
</dbReference>
<keyword evidence="1" id="KW-0812">Transmembrane</keyword>
<gene>
    <name evidence="2" type="ORF">ADINL_1917</name>
</gene>
<accession>A0A063Y1T1</accession>
<feature type="transmembrane region" description="Helical" evidence="1">
    <location>
        <begin position="74"/>
        <end position="91"/>
    </location>
</feature>
<feature type="transmembrane region" description="Helical" evidence="1">
    <location>
        <begin position="103"/>
        <end position="125"/>
    </location>
</feature>
<evidence type="ECO:0000313" key="2">
    <source>
        <dbReference type="EMBL" id="KDE39639.1"/>
    </source>
</evidence>
<feature type="transmembrane region" description="Helical" evidence="1">
    <location>
        <begin position="187"/>
        <end position="205"/>
    </location>
</feature>
<keyword evidence="1" id="KW-0472">Membrane</keyword>
<name>A0A063Y1T1_9GAMM</name>
<dbReference type="AlphaFoldDB" id="A0A063Y1T1"/>
<feature type="transmembrane region" description="Helical" evidence="1">
    <location>
        <begin position="49"/>
        <end position="67"/>
    </location>
</feature>
<protein>
    <submittedName>
        <fullName evidence="2">Uncharacterized protein</fullName>
    </submittedName>
</protein>
<feature type="transmembrane region" description="Helical" evidence="1">
    <location>
        <begin position="12"/>
        <end position="37"/>
    </location>
</feature>
<feature type="transmembrane region" description="Helical" evidence="1">
    <location>
        <begin position="137"/>
        <end position="155"/>
    </location>
</feature>
<organism evidence="2 3">
    <name type="scientific">Nitrincola lacisaponensis</name>
    <dbReference type="NCBI Taxonomy" id="267850"/>
    <lineage>
        <taxon>Bacteria</taxon>
        <taxon>Pseudomonadati</taxon>
        <taxon>Pseudomonadota</taxon>
        <taxon>Gammaproteobacteria</taxon>
        <taxon>Oceanospirillales</taxon>
        <taxon>Oceanospirillaceae</taxon>
        <taxon>Nitrincola</taxon>
    </lineage>
</organism>